<name>A0A450S440_9GAMM</name>
<feature type="domain" description="Thioesterase" evidence="2">
    <location>
        <begin position="17"/>
        <end position="231"/>
    </location>
</feature>
<dbReference type="EMBL" id="CAADEY010000015">
    <property type="protein sequence ID" value="VFJ46512.1"/>
    <property type="molecule type" value="Genomic_DNA"/>
</dbReference>
<reference evidence="3" key="1">
    <citation type="submission" date="2019-02" db="EMBL/GenBank/DDBJ databases">
        <authorList>
            <person name="Gruber-Vodicka R. H."/>
            <person name="Seah K. B. B."/>
        </authorList>
    </citation>
    <scope>NUCLEOTIDE SEQUENCE</scope>
    <source>
        <strain evidence="3">BECK_DK161</strain>
    </source>
</reference>
<dbReference type="InterPro" id="IPR029058">
    <property type="entry name" value="AB_hydrolase_fold"/>
</dbReference>
<dbReference type="Pfam" id="PF00975">
    <property type="entry name" value="Thioesterase"/>
    <property type="match status" value="1"/>
</dbReference>
<dbReference type="InterPro" id="IPR012223">
    <property type="entry name" value="TEII"/>
</dbReference>
<organism evidence="3">
    <name type="scientific">Candidatus Kentrum sp. DK</name>
    <dbReference type="NCBI Taxonomy" id="2126562"/>
    <lineage>
        <taxon>Bacteria</taxon>
        <taxon>Pseudomonadati</taxon>
        <taxon>Pseudomonadota</taxon>
        <taxon>Gammaproteobacteria</taxon>
        <taxon>Candidatus Kentrum</taxon>
    </lineage>
</organism>
<dbReference type="PANTHER" id="PTHR11487:SF0">
    <property type="entry name" value="S-ACYL FATTY ACID SYNTHASE THIOESTERASE, MEDIUM CHAIN"/>
    <property type="match status" value="1"/>
</dbReference>
<dbReference type="GO" id="GO:0008610">
    <property type="term" value="P:lipid biosynthetic process"/>
    <property type="evidence" value="ECO:0007669"/>
    <property type="project" value="TreeGrafter"/>
</dbReference>
<comment type="similarity">
    <text evidence="1">Belongs to the thioesterase family.</text>
</comment>
<evidence type="ECO:0000256" key="1">
    <source>
        <dbReference type="ARBA" id="ARBA00007169"/>
    </source>
</evidence>
<evidence type="ECO:0000259" key="2">
    <source>
        <dbReference type="Pfam" id="PF00975"/>
    </source>
</evidence>
<dbReference type="GO" id="GO:0016787">
    <property type="term" value="F:hydrolase activity"/>
    <property type="evidence" value="ECO:0007669"/>
    <property type="project" value="UniProtKB-KW"/>
</dbReference>
<proteinExistence type="inferred from homology"/>
<dbReference type="InterPro" id="IPR001031">
    <property type="entry name" value="Thioesterase"/>
</dbReference>
<dbReference type="Gene3D" id="3.40.50.1820">
    <property type="entry name" value="alpha/beta hydrolase"/>
    <property type="match status" value="1"/>
</dbReference>
<evidence type="ECO:0000313" key="3">
    <source>
        <dbReference type="EMBL" id="VFJ46512.1"/>
    </source>
</evidence>
<dbReference type="AlphaFoldDB" id="A0A450S440"/>
<keyword evidence="3" id="KW-0378">Hydrolase</keyword>
<sequence length="249" mass="28034">MKNDWIAGVENPRAKLRLFCFPFAGGGALAYRTWPEQLPPEVEVCSLRLPGREGRLREAPYREAAPLAAAIASGIAEQYLDLPFVFYGHSMGAVVAFELARTLRRRATPEPLCLLVSGRRAPQVPFGQKLRSNLPKPEFIEVLRHYGGTPEILFQEDELMDLFLPTMRADFALTDEYVYAPEAPLDYPIHVFHSEEDPAATRDEAEPWREQTSGDFTLRMFPGGHFFFNDAATKPIFLGEMAGKLEAFL</sequence>
<gene>
    <name evidence="3" type="ORF">BECKDK2373C_GA0170839_101520</name>
</gene>
<protein>
    <submittedName>
        <fullName evidence="3">Medium-chain acyl-[acyl-carrier-protein] hydrolase</fullName>
    </submittedName>
</protein>
<dbReference type="PANTHER" id="PTHR11487">
    <property type="entry name" value="THIOESTERASE"/>
    <property type="match status" value="1"/>
</dbReference>
<accession>A0A450S440</accession>
<dbReference type="SUPFAM" id="SSF53474">
    <property type="entry name" value="alpha/beta-Hydrolases"/>
    <property type="match status" value="1"/>
</dbReference>